<sequence>MVVTYQYDPDLCNASPINPAILFGWADLVGRLEQRPSAAVKVHRILACAIACQWMWVARKQIGHRHSGLKFTSSDCELLRARLPKIFHRLRPLFEKFAQLPGLEVNLHKNRIL</sequence>
<evidence type="ECO:0000313" key="2">
    <source>
        <dbReference type="Proteomes" id="UP000433788"/>
    </source>
</evidence>
<protein>
    <submittedName>
        <fullName evidence="1">Uncharacterized protein</fullName>
    </submittedName>
</protein>
<accession>A0A6N7QQ42</accession>
<reference evidence="1 2" key="1">
    <citation type="submission" date="2019-11" db="EMBL/GenBank/DDBJ databases">
        <authorList>
            <person name="Zhang X.Y."/>
        </authorList>
    </citation>
    <scope>NUCLEOTIDE SEQUENCE [LARGE SCALE GENOMIC DNA]</scope>
    <source>
        <strain evidence="1 2">C176</strain>
    </source>
</reference>
<dbReference type="Proteomes" id="UP000433788">
    <property type="component" value="Unassembled WGS sequence"/>
</dbReference>
<name>A0A6N7QQ42_9GAMM</name>
<gene>
    <name evidence="1" type="ORF">GH984_07410</name>
</gene>
<organism evidence="1 2">
    <name type="scientific">Spiribacter salilacus</name>
    <dbReference type="NCBI Taxonomy" id="2664894"/>
    <lineage>
        <taxon>Bacteria</taxon>
        <taxon>Pseudomonadati</taxon>
        <taxon>Pseudomonadota</taxon>
        <taxon>Gammaproteobacteria</taxon>
        <taxon>Chromatiales</taxon>
        <taxon>Ectothiorhodospiraceae</taxon>
        <taxon>Spiribacter</taxon>
    </lineage>
</organism>
<keyword evidence="2" id="KW-1185">Reference proteome</keyword>
<comment type="caution">
    <text evidence="1">The sequence shown here is derived from an EMBL/GenBank/DDBJ whole genome shotgun (WGS) entry which is preliminary data.</text>
</comment>
<proteinExistence type="predicted"/>
<dbReference type="AlphaFoldDB" id="A0A6N7QQ42"/>
<dbReference type="EMBL" id="WJPP01000003">
    <property type="protein sequence ID" value="MRH78531.1"/>
    <property type="molecule type" value="Genomic_DNA"/>
</dbReference>
<evidence type="ECO:0000313" key="1">
    <source>
        <dbReference type="EMBL" id="MRH78531.1"/>
    </source>
</evidence>